<dbReference type="EMBL" id="BSYA01000164">
    <property type="protein sequence ID" value="GMG35311.1"/>
    <property type="molecule type" value="Genomic_DNA"/>
</dbReference>
<dbReference type="Proteomes" id="UP000190312">
    <property type="component" value="Unassembled WGS sequence"/>
</dbReference>
<comment type="caution">
    <text evidence="3">The sequence shown here is derived from an EMBL/GenBank/DDBJ whole genome shotgun (WGS) entry which is preliminary data.</text>
</comment>
<organism evidence="3 4">
    <name type="scientific">Aspergillus oryzae</name>
    <name type="common">Yellow koji mold</name>
    <dbReference type="NCBI Taxonomy" id="5062"/>
    <lineage>
        <taxon>Eukaryota</taxon>
        <taxon>Fungi</taxon>
        <taxon>Dikarya</taxon>
        <taxon>Ascomycota</taxon>
        <taxon>Pezizomycotina</taxon>
        <taxon>Eurotiomycetes</taxon>
        <taxon>Eurotiomycetidae</taxon>
        <taxon>Eurotiales</taxon>
        <taxon>Aspergillaceae</taxon>
        <taxon>Aspergillus</taxon>
        <taxon>Aspergillus subgen. Circumdati</taxon>
    </lineage>
</organism>
<accession>A0A1S9D910</accession>
<feature type="compositionally biased region" description="Polar residues" evidence="1">
    <location>
        <begin position="1"/>
        <end position="23"/>
    </location>
</feature>
<reference evidence="3 4" key="1">
    <citation type="submission" date="2016-10" db="EMBL/GenBank/DDBJ databases">
        <title>Genome sequencing of Aspergillus oryzae BCC7051.</title>
        <authorList>
            <person name="Thammarongtham C."/>
            <person name="Vorapreeda T."/>
            <person name="Nookaew I."/>
            <person name="Srisuk T."/>
            <person name="Land M."/>
            <person name="Jeennor S."/>
            <person name="Laoteng K."/>
        </authorList>
    </citation>
    <scope>NUCLEOTIDE SEQUENCE [LARGE SCALE GENOMIC DNA]</scope>
    <source>
        <strain evidence="3 4">BCC7051</strain>
    </source>
</reference>
<reference evidence="2" key="2">
    <citation type="submission" date="2023-04" db="EMBL/GenBank/DDBJ databases">
        <title>Aspergillus oryzae NBRC 4228.</title>
        <authorList>
            <person name="Ichikawa N."/>
            <person name="Sato H."/>
            <person name="Tonouchi N."/>
        </authorList>
    </citation>
    <scope>NUCLEOTIDE SEQUENCE</scope>
    <source>
        <strain evidence="2">NBRC 4228</strain>
    </source>
</reference>
<dbReference type="Proteomes" id="UP001165205">
    <property type="component" value="Unassembled WGS sequence"/>
</dbReference>
<gene>
    <name evidence="2" type="ORF">Aory04_001053600</name>
    <name evidence="3" type="ORF">OAory_01068400</name>
</gene>
<sequence length="147" mass="16102">MNPIQSPDFTKNSTISNGNNLPATRTVRPPADVEIIGTVLGGAMMTHRVQGELASRLSLNWQNLLLGSHVEGVEVLSDGTSSFLVQPGLIFKFYKDILACSKDVKNGVVACQSRHLDLLVTPLRSAYSRFQYMTFVYVVMVSAPSEQ</sequence>
<evidence type="ECO:0000256" key="1">
    <source>
        <dbReference type="SAM" id="MobiDB-lite"/>
    </source>
</evidence>
<name>A0A1S9D910_ASPOZ</name>
<evidence type="ECO:0000313" key="3">
    <source>
        <dbReference type="EMBL" id="OOO05324.1"/>
    </source>
</evidence>
<evidence type="ECO:0000313" key="4">
    <source>
        <dbReference type="Proteomes" id="UP000190312"/>
    </source>
</evidence>
<proteinExistence type="predicted"/>
<protein>
    <submittedName>
        <fullName evidence="2">Unnamed protein product</fullName>
    </submittedName>
</protein>
<dbReference type="AlphaFoldDB" id="A0A1S9D910"/>
<dbReference type="EMBL" id="MKZY01000009">
    <property type="protein sequence ID" value="OOO05324.1"/>
    <property type="molecule type" value="Genomic_DNA"/>
</dbReference>
<evidence type="ECO:0000313" key="2">
    <source>
        <dbReference type="EMBL" id="GMG35311.1"/>
    </source>
</evidence>
<feature type="region of interest" description="Disordered" evidence="1">
    <location>
        <begin position="1"/>
        <end position="26"/>
    </location>
</feature>